<evidence type="ECO:0000256" key="8">
    <source>
        <dbReference type="ARBA" id="ARBA00023136"/>
    </source>
</evidence>
<dbReference type="GO" id="GO:0005794">
    <property type="term" value="C:Golgi apparatus"/>
    <property type="evidence" value="ECO:0007669"/>
    <property type="project" value="UniProtKB-ARBA"/>
</dbReference>
<dbReference type="GO" id="GO:0006508">
    <property type="term" value="P:proteolysis"/>
    <property type="evidence" value="ECO:0007669"/>
    <property type="project" value="UniProtKB-KW"/>
</dbReference>
<feature type="transmembrane region" description="Helical" evidence="9">
    <location>
        <begin position="253"/>
        <end position="271"/>
    </location>
</feature>
<feature type="transmembrane region" description="Helical" evidence="9">
    <location>
        <begin position="60"/>
        <end position="81"/>
    </location>
</feature>
<feature type="compositionally biased region" description="Polar residues" evidence="10">
    <location>
        <begin position="1"/>
        <end position="13"/>
    </location>
</feature>
<evidence type="ECO:0000256" key="7">
    <source>
        <dbReference type="ARBA" id="ARBA00022989"/>
    </source>
</evidence>
<accession>A0A1J6KMY9</accession>
<keyword evidence="13" id="KW-1185">Reference proteome</keyword>
<comment type="function">
    <text evidence="9">Serine protease involved in intramembrane proteolysis.</text>
</comment>
<evidence type="ECO:0000256" key="3">
    <source>
        <dbReference type="ARBA" id="ARBA00009045"/>
    </source>
</evidence>
<comment type="caution">
    <text evidence="12">The sequence shown here is derived from an EMBL/GenBank/DDBJ whole genome shotgun (WGS) entry which is preliminary data.</text>
</comment>
<sequence length="395" mass="43830">MGRRTPSSNSSPESDLDTIKVQPRDSGPNLEERDRHPAHYYHQQSRPPGPPPNYQPYTKWFPWLVPIVAIVNVGLFVLVMYVNDCPRNSQNCFGTEIFGRYAFQDVHENPLLGPSTTTLQKLGALDVKKVVEGHQLWRLLSCMWLHAGVFHVAANMLSLLFVGIRLEQEFGFVRIGPLYVLAGVGGSLLSALFVRKKISVGASGALFGLLGAMLSELLTNWTLYENKLATLLTLLLIIAINLAVGILPHVDNFAHLGGFITGFLLGCVLLIRPQFGWVDKKKAPPGYFAASKKSKYKIYQYILLIMSLAIFLTGFILGLILLTSGWDGNAHCSWCHYLSCVPTPLWSCTEARCATTQLGNQMNMTCTSNHKNGTYILSNPNNTIEIQMLCSKLCK</sequence>
<dbReference type="OrthoDB" id="418595at2759"/>
<dbReference type="SUPFAM" id="SSF144091">
    <property type="entry name" value="Rhomboid-like"/>
    <property type="match status" value="1"/>
</dbReference>
<comment type="subcellular location">
    <subcellularLocation>
        <location evidence="2 9">Membrane</location>
        <topology evidence="2 9">Multi-pass membrane protein</topology>
    </subcellularLocation>
</comment>
<feature type="domain" description="Peptidase S54 rhomboid" evidence="11">
    <location>
        <begin position="134"/>
        <end position="270"/>
    </location>
</feature>
<dbReference type="GO" id="GO:0016020">
    <property type="term" value="C:membrane"/>
    <property type="evidence" value="ECO:0007669"/>
    <property type="project" value="UniProtKB-SubCell"/>
</dbReference>
<feature type="transmembrane region" description="Helical" evidence="9">
    <location>
        <begin position="301"/>
        <end position="326"/>
    </location>
</feature>
<evidence type="ECO:0000313" key="12">
    <source>
        <dbReference type="EMBL" id="OIT23071.1"/>
    </source>
</evidence>
<evidence type="ECO:0000259" key="11">
    <source>
        <dbReference type="Pfam" id="PF01694"/>
    </source>
</evidence>
<feature type="transmembrane region" description="Helical" evidence="9">
    <location>
        <begin position="228"/>
        <end position="247"/>
    </location>
</feature>
<feature type="transmembrane region" description="Helical" evidence="9">
    <location>
        <begin position="200"/>
        <end position="221"/>
    </location>
</feature>
<proteinExistence type="inferred from homology"/>
<dbReference type="PANTHER" id="PTHR22936">
    <property type="entry name" value="RHOMBOID-RELATED"/>
    <property type="match status" value="1"/>
</dbReference>
<gene>
    <name evidence="12" type="primary">RBL1_0</name>
    <name evidence="12" type="ORF">A4A49_28625</name>
</gene>
<comment type="catalytic activity">
    <reaction evidence="1 9">
        <text>Cleaves type-1 transmembrane domains using a catalytic dyad composed of serine and histidine that are contributed by different transmembrane domains.</text>
        <dbReference type="EC" id="3.4.21.105"/>
    </reaction>
</comment>
<dbReference type="FunFam" id="1.20.1540.10:FF:000019">
    <property type="entry name" value="RHOMBOID-like protein"/>
    <property type="match status" value="1"/>
</dbReference>
<evidence type="ECO:0000256" key="1">
    <source>
        <dbReference type="ARBA" id="ARBA00000156"/>
    </source>
</evidence>
<keyword evidence="9" id="KW-0645">Protease</keyword>
<dbReference type="Proteomes" id="UP000187609">
    <property type="component" value="Unassembled WGS sequence"/>
</dbReference>
<dbReference type="InterPro" id="IPR022764">
    <property type="entry name" value="Peptidase_S54_rhomboid_dom"/>
</dbReference>
<dbReference type="Gene3D" id="1.20.1540.10">
    <property type="entry name" value="Rhomboid-like"/>
    <property type="match status" value="1"/>
</dbReference>
<feature type="transmembrane region" description="Helical" evidence="9">
    <location>
        <begin position="143"/>
        <end position="164"/>
    </location>
</feature>
<keyword evidence="4 9" id="KW-0812">Transmembrane</keyword>
<organism evidence="12 13">
    <name type="scientific">Nicotiana attenuata</name>
    <name type="common">Coyote tobacco</name>
    <dbReference type="NCBI Taxonomy" id="49451"/>
    <lineage>
        <taxon>Eukaryota</taxon>
        <taxon>Viridiplantae</taxon>
        <taxon>Streptophyta</taxon>
        <taxon>Embryophyta</taxon>
        <taxon>Tracheophyta</taxon>
        <taxon>Spermatophyta</taxon>
        <taxon>Magnoliopsida</taxon>
        <taxon>eudicotyledons</taxon>
        <taxon>Gunneridae</taxon>
        <taxon>Pentapetalae</taxon>
        <taxon>asterids</taxon>
        <taxon>lamiids</taxon>
        <taxon>Solanales</taxon>
        <taxon>Solanaceae</taxon>
        <taxon>Nicotianoideae</taxon>
        <taxon>Nicotianeae</taxon>
        <taxon>Nicotiana</taxon>
    </lineage>
</organism>
<evidence type="ECO:0000256" key="9">
    <source>
        <dbReference type="RuleBase" id="RU362115"/>
    </source>
</evidence>
<evidence type="ECO:0000313" key="13">
    <source>
        <dbReference type="Proteomes" id="UP000187609"/>
    </source>
</evidence>
<dbReference type="STRING" id="49451.A0A1J6KMY9"/>
<evidence type="ECO:0000256" key="4">
    <source>
        <dbReference type="ARBA" id="ARBA00022692"/>
    </source>
</evidence>
<comment type="similarity">
    <text evidence="3 9">Belongs to the peptidase S54 family.</text>
</comment>
<evidence type="ECO:0000256" key="10">
    <source>
        <dbReference type="SAM" id="MobiDB-lite"/>
    </source>
</evidence>
<dbReference type="Pfam" id="PF01694">
    <property type="entry name" value="Rhomboid"/>
    <property type="match status" value="1"/>
</dbReference>
<evidence type="ECO:0000256" key="2">
    <source>
        <dbReference type="ARBA" id="ARBA00004141"/>
    </source>
</evidence>
<dbReference type="Gramene" id="OIT23071">
    <property type="protein sequence ID" value="OIT23071"/>
    <property type="gene ID" value="A4A49_28625"/>
</dbReference>
<keyword evidence="7 9" id="KW-1133">Transmembrane helix</keyword>
<dbReference type="SMR" id="A0A1J6KMY9"/>
<dbReference type="AlphaFoldDB" id="A0A1J6KMY9"/>
<reference evidence="12" key="1">
    <citation type="submission" date="2016-11" db="EMBL/GenBank/DDBJ databases">
        <title>The genome of Nicotiana attenuata.</title>
        <authorList>
            <person name="Xu S."/>
            <person name="Brockmoeller T."/>
            <person name="Gaquerel E."/>
            <person name="Navarro A."/>
            <person name="Kuhl H."/>
            <person name="Gase K."/>
            <person name="Ling Z."/>
            <person name="Zhou W."/>
            <person name="Kreitzer C."/>
            <person name="Stanke M."/>
            <person name="Tang H."/>
            <person name="Lyons E."/>
            <person name="Pandey P."/>
            <person name="Pandey S.P."/>
            <person name="Timmermann B."/>
            <person name="Baldwin I.T."/>
        </authorList>
    </citation>
    <scope>NUCLEOTIDE SEQUENCE [LARGE SCALE GENOMIC DNA]</scope>
    <source>
        <strain evidence="12">UT</strain>
    </source>
</reference>
<dbReference type="EC" id="3.4.21.105" evidence="9"/>
<dbReference type="GO" id="GO:0004252">
    <property type="term" value="F:serine-type endopeptidase activity"/>
    <property type="evidence" value="ECO:0007669"/>
    <property type="project" value="InterPro"/>
</dbReference>
<dbReference type="InterPro" id="IPR002610">
    <property type="entry name" value="Peptidase_S54_rhomboid-like"/>
</dbReference>
<keyword evidence="8 9" id="KW-0472">Membrane</keyword>
<keyword evidence="6 9" id="KW-0720">Serine protease</keyword>
<dbReference type="PANTHER" id="PTHR22936:SF107">
    <property type="entry name" value="RHOMBOID-LIKE PROTEIN 1"/>
    <property type="match status" value="1"/>
</dbReference>
<protein>
    <recommendedName>
        <fullName evidence="9">RHOMBOID-like protein</fullName>
        <ecNumber evidence="9">3.4.21.105</ecNumber>
    </recommendedName>
</protein>
<dbReference type="EMBL" id="MJEQ01003349">
    <property type="protein sequence ID" value="OIT23071.1"/>
    <property type="molecule type" value="Genomic_DNA"/>
</dbReference>
<dbReference type="KEGG" id="nau:109216779"/>
<name>A0A1J6KMY9_NICAT</name>
<keyword evidence="5 9" id="KW-0378">Hydrolase</keyword>
<dbReference type="OMA" id="CTEARCA"/>
<evidence type="ECO:0000256" key="5">
    <source>
        <dbReference type="ARBA" id="ARBA00022801"/>
    </source>
</evidence>
<dbReference type="GeneID" id="109216779"/>
<feature type="transmembrane region" description="Helical" evidence="9">
    <location>
        <begin position="176"/>
        <end position="194"/>
    </location>
</feature>
<dbReference type="InterPro" id="IPR035952">
    <property type="entry name" value="Rhomboid-like_sf"/>
</dbReference>
<evidence type="ECO:0000256" key="6">
    <source>
        <dbReference type="ARBA" id="ARBA00022825"/>
    </source>
</evidence>
<feature type="region of interest" description="Disordered" evidence="10">
    <location>
        <begin position="1"/>
        <end position="51"/>
    </location>
</feature>